<proteinExistence type="predicted"/>
<evidence type="ECO:0000313" key="1">
    <source>
        <dbReference type="EMBL" id="CAG9474629.1"/>
    </source>
</evidence>
<dbReference type="Pfam" id="PF05795">
    <property type="entry name" value="Plasmodium_Vir"/>
    <property type="match status" value="1"/>
</dbReference>
<reference evidence="1" key="1">
    <citation type="submission" date="2021-09" db="EMBL/GenBank/DDBJ databases">
        <authorList>
            <consortium name="Pathogen Informatics"/>
        </authorList>
    </citation>
    <scope>NUCLEOTIDE SEQUENCE</scope>
    <source>
        <strain evidence="1">PvW1</strain>
    </source>
</reference>
<protein>
    <submittedName>
        <fullName evidence="1">(malaria parasite P. vivax) hypothetical protein</fullName>
    </submittedName>
</protein>
<dbReference type="VEuPathDB" id="PlasmoDB:PVPAM_000026300"/>
<dbReference type="AlphaFoldDB" id="A0A8S4H8B5"/>
<comment type="caution">
    <text evidence="1">The sequence shown here is derived from an EMBL/GenBank/DDBJ whole genome shotgun (WGS) entry which is preliminary data.</text>
</comment>
<dbReference type="EMBL" id="CAJZCX010000005">
    <property type="protein sequence ID" value="CAG9474629.1"/>
    <property type="molecule type" value="Genomic_DNA"/>
</dbReference>
<gene>
    <name evidence="1" type="ORF">PVW1_100020400</name>
</gene>
<name>A0A8S4H8B5_PLAVI</name>
<sequence>MNYKKRHIFIFYPFLDNLLSAYKEFDKELENNDDIYTFYNTKVTDVPDIKEKYKDIFLKLLRNLRIFAQNRYKGSQVPEYCTYFYHWLYLKTKEHNDANFFISIIFNDFLTKWGPITLDLCPYSSYNKQKDILESNDLVKLSYYKFNYEKIKDILKERKNSNYCLCQKYLDECVSTYRTMKASHCSNNQEENNKELCSELTQFNVHYSYLTSDLTIREKIPDIYTGERKHELLDCPPKEEVSKLISDVKTLPTTLGTIAGATSVLALLYKFTPASTFLHARIRGGEGRINNSNYADDVSKSVLGGGGHNYDNSYNIGYETM</sequence>
<dbReference type="Proteomes" id="UP000779233">
    <property type="component" value="Unassembled WGS sequence"/>
</dbReference>
<evidence type="ECO:0000313" key="2">
    <source>
        <dbReference type="Proteomes" id="UP000779233"/>
    </source>
</evidence>
<accession>A0A8S4H8B5</accession>
<dbReference type="InterPro" id="IPR008780">
    <property type="entry name" value="Plasmodium_Vir"/>
</dbReference>
<organism evidence="1 2">
    <name type="scientific">Plasmodium vivax</name>
    <name type="common">malaria parasite P. vivax</name>
    <dbReference type="NCBI Taxonomy" id="5855"/>
    <lineage>
        <taxon>Eukaryota</taxon>
        <taxon>Sar</taxon>
        <taxon>Alveolata</taxon>
        <taxon>Apicomplexa</taxon>
        <taxon>Aconoidasida</taxon>
        <taxon>Haemosporida</taxon>
        <taxon>Plasmodiidae</taxon>
        <taxon>Plasmodium</taxon>
        <taxon>Plasmodium (Plasmodium)</taxon>
    </lineage>
</organism>